<evidence type="ECO:0000256" key="2">
    <source>
        <dbReference type="ARBA" id="ARBA00022729"/>
    </source>
</evidence>
<evidence type="ECO:0000256" key="4">
    <source>
        <dbReference type="ARBA" id="ARBA00023157"/>
    </source>
</evidence>
<sequence length="216" mass="23893">PNLTDNNGHFATVVGGNLAAPHKNRTIYKRKIEYKTIAVYEKCPEGATGAFVYYLSCNQYLNCWKGRGEVQNCAPGTLFNPTTLECDFPAKVECVTGRQNSITLQTKRSRSVVQATCPDGFTGLIPNYTDCAKFINCNNGQQAALDCPPGTLFDTTQNICNFPHLVTCFNGEAGVGYQGQGNWQEQGRGQETQGHREYQYWQTEGQTHGCDQQAQN</sequence>
<feature type="non-terminal residue" evidence="7">
    <location>
        <position position="1"/>
    </location>
</feature>
<evidence type="ECO:0000256" key="5">
    <source>
        <dbReference type="ARBA" id="ARBA00023180"/>
    </source>
</evidence>
<organism evidence="7 8">
    <name type="scientific">Exocentrus adspersus</name>
    <dbReference type="NCBI Taxonomy" id="1586481"/>
    <lineage>
        <taxon>Eukaryota</taxon>
        <taxon>Metazoa</taxon>
        <taxon>Ecdysozoa</taxon>
        <taxon>Arthropoda</taxon>
        <taxon>Hexapoda</taxon>
        <taxon>Insecta</taxon>
        <taxon>Pterygota</taxon>
        <taxon>Neoptera</taxon>
        <taxon>Endopterygota</taxon>
        <taxon>Coleoptera</taxon>
        <taxon>Polyphaga</taxon>
        <taxon>Cucujiformia</taxon>
        <taxon>Chrysomeloidea</taxon>
        <taxon>Cerambycidae</taxon>
        <taxon>Lamiinae</taxon>
        <taxon>Acanthocinini</taxon>
        <taxon>Exocentrus</taxon>
    </lineage>
</organism>
<dbReference type="PROSITE" id="PS50940">
    <property type="entry name" value="CHIT_BIND_II"/>
    <property type="match status" value="2"/>
</dbReference>
<keyword evidence="5" id="KW-0325">Glycoprotein</keyword>
<evidence type="ECO:0000313" key="8">
    <source>
        <dbReference type="Proteomes" id="UP001159042"/>
    </source>
</evidence>
<feature type="domain" description="Chitin-binding type-2" evidence="6">
    <location>
        <begin position="40"/>
        <end position="96"/>
    </location>
</feature>
<dbReference type="GO" id="GO:0005576">
    <property type="term" value="C:extracellular region"/>
    <property type="evidence" value="ECO:0007669"/>
    <property type="project" value="InterPro"/>
</dbReference>
<keyword evidence="4" id="KW-1015">Disulfide bond</keyword>
<comment type="caution">
    <text evidence="7">The sequence shown here is derived from an EMBL/GenBank/DDBJ whole genome shotgun (WGS) entry which is preliminary data.</text>
</comment>
<dbReference type="SMART" id="SM00494">
    <property type="entry name" value="ChtBD2"/>
    <property type="match status" value="2"/>
</dbReference>
<dbReference type="AlphaFoldDB" id="A0AAV8VRN7"/>
<feature type="non-terminal residue" evidence="7">
    <location>
        <position position="216"/>
    </location>
</feature>
<evidence type="ECO:0000259" key="6">
    <source>
        <dbReference type="PROSITE" id="PS50940"/>
    </source>
</evidence>
<proteinExistence type="predicted"/>
<feature type="domain" description="Chitin-binding type-2" evidence="6">
    <location>
        <begin position="114"/>
        <end position="170"/>
    </location>
</feature>
<protein>
    <recommendedName>
        <fullName evidence="6">Chitin-binding type-2 domain-containing protein</fullName>
    </recommendedName>
</protein>
<dbReference type="PANTHER" id="PTHR23301:SF0">
    <property type="entry name" value="CHITIN-BINDING TYPE-2 DOMAIN-CONTAINING PROTEIN-RELATED"/>
    <property type="match status" value="1"/>
</dbReference>
<accession>A0AAV8VRN7</accession>
<gene>
    <name evidence="7" type="ORF">NQ315_000309</name>
</gene>
<dbReference type="PANTHER" id="PTHR23301">
    <property type="entry name" value="CHITIN BINDING PERITROPHIN-A"/>
    <property type="match status" value="1"/>
</dbReference>
<dbReference type="InterPro" id="IPR002557">
    <property type="entry name" value="Chitin-bd_dom"/>
</dbReference>
<keyword evidence="3" id="KW-0677">Repeat</keyword>
<keyword evidence="8" id="KW-1185">Reference proteome</keyword>
<name>A0AAV8VRN7_9CUCU</name>
<dbReference type="GO" id="GO:0008061">
    <property type="term" value="F:chitin binding"/>
    <property type="evidence" value="ECO:0007669"/>
    <property type="project" value="UniProtKB-KW"/>
</dbReference>
<dbReference type="EMBL" id="JANEYG010000041">
    <property type="protein sequence ID" value="KAJ8916664.1"/>
    <property type="molecule type" value="Genomic_DNA"/>
</dbReference>
<dbReference type="SUPFAM" id="SSF57625">
    <property type="entry name" value="Invertebrate chitin-binding proteins"/>
    <property type="match status" value="2"/>
</dbReference>
<dbReference type="InterPro" id="IPR051940">
    <property type="entry name" value="Chitin_bind-dev_reg"/>
</dbReference>
<dbReference type="InterPro" id="IPR036508">
    <property type="entry name" value="Chitin-bd_dom_sf"/>
</dbReference>
<dbReference type="Proteomes" id="UP001159042">
    <property type="component" value="Unassembled WGS sequence"/>
</dbReference>
<keyword evidence="2" id="KW-0732">Signal</keyword>
<dbReference type="Gene3D" id="2.170.140.10">
    <property type="entry name" value="Chitin binding domain"/>
    <property type="match status" value="2"/>
</dbReference>
<reference evidence="7 8" key="1">
    <citation type="journal article" date="2023" name="Insect Mol. Biol.">
        <title>Genome sequencing provides insights into the evolution of gene families encoding plant cell wall-degrading enzymes in longhorned beetles.</title>
        <authorList>
            <person name="Shin N.R."/>
            <person name="Okamura Y."/>
            <person name="Kirsch R."/>
            <person name="Pauchet Y."/>
        </authorList>
    </citation>
    <scope>NUCLEOTIDE SEQUENCE [LARGE SCALE GENOMIC DNA]</scope>
    <source>
        <strain evidence="7">EAD_L_NR</strain>
    </source>
</reference>
<evidence type="ECO:0000313" key="7">
    <source>
        <dbReference type="EMBL" id="KAJ8916664.1"/>
    </source>
</evidence>
<keyword evidence="1" id="KW-0147">Chitin-binding</keyword>
<evidence type="ECO:0000256" key="3">
    <source>
        <dbReference type="ARBA" id="ARBA00022737"/>
    </source>
</evidence>
<dbReference type="Pfam" id="PF01607">
    <property type="entry name" value="CBM_14"/>
    <property type="match status" value="2"/>
</dbReference>
<evidence type="ECO:0000256" key="1">
    <source>
        <dbReference type="ARBA" id="ARBA00022669"/>
    </source>
</evidence>